<reference evidence="10 11" key="1">
    <citation type="submission" date="2014-03" db="EMBL/GenBank/DDBJ databases">
        <title>The genome of Kluyveromyces dobzhanskii.</title>
        <authorList>
            <person name="Nystedt B."/>
            <person name="Astrom S."/>
        </authorList>
    </citation>
    <scope>NUCLEOTIDE SEQUENCE [LARGE SCALE GENOMIC DNA]</scope>
    <source>
        <strain evidence="10 11">CBS 2104</strain>
    </source>
</reference>
<sequence>MTVKNSVCDIPEDFKATLPPRKRAKTQEEKEQRRIERILRNRRAAHQSREKKRLHVQLLEDKCHLLENILKMVDLDTLSEENAKLGGMVEQWRKMQTGMMASESSSTEACLLDSPESLTSSPDKKEQYSNFGHRSTSSQGELGFSYNSSSPSHPELPANKTSGNVSYEHNDSSNYVLGQQQYQLTSTPMVKVEEENPMLLGINEVTHSSQFEGMDLSPNDIGISYISEDVSYSNDNNNISKNGNNNLNMSNQETGDGWNLLLTEPPEPSHDLSEIETSDILSPIGLDTWRNPAVIVT</sequence>
<keyword evidence="5" id="KW-0804">Transcription</keyword>
<keyword evidence="4" id="KW-0238">DNA-binding</keyword>
<keyword evidence="7" id="KW-0539">Nucleus</keyword>
<organism evidence="10 11">
    <name type="scientific">Kluyveromyces dobzhanskii CBS 2104</name>
    <dbReference type="NCBI Taxonomy" id="1427455"/>
    <lineage>
        <taxon>Eukaryota</taxon>
        <taxon>Fungi</taxon>
        <taxon>Dikarya</taxon>
        <taxon>Ascomycota</taxon>
        <taxon>Saccharomycotina</taxon>
        <taxon>Saccharomycetes</taxon>
        <taxon>Saccharomycetales</taxon>
        <taxon>Saccharomycetaceae</taxon>
        <taxon>Kluyveromyces</taxon>
    </lineage>
</organism>
<keyword evidence="11" id="KW-1185">Reference proteome</keyword>
<comment type="subcellular location">
    <subcellularLocation>
        <location evidence="1">Nucleus</location>
    </subcellularLocation>
</comment>
<feature type="region of interest" description="Disordered" evidence="8">
    <location>
        <begin position="101"/>
        <end position="165"/>
    </location>
</feature>
<dbReference type="OrthoDB" id="674948at2759"/>
<proteinExistence type="inferred from homology"/>
<dbReference type="Gene3D" id="1.20.5.170">
    <property type="match status" value="1"/>
</dbReference>
<gene>
    <name evidence="10" type="ORF">KLDO_g3970</name>
</gene>
<dbReference type="GO" id="GO:0003677">
    <property type="term" value="F:DNA binding"/>
    <property type="evidence" value="ECO:0007669"/>
    <property type="project" value="UniProtKB-KW"/>
</dbReference>
<keyword evidence="3" id="KW-0805">Transcription regulation</keyword>
<evidence type="ECO:0000256" key="5">
    <source>
        <dbReference type="ARBA" id="ARBA00023163"/>
    </source>
</evidence>
<dbReference type="GO" id="GO:0005634">
    <property type="term" value="C:nucleus"/>
    <property type="evidence" value="ECO:0007669"/>
    <property type="project" value="UniProtKB-SubCell"/>
</dbReference>
<dbReference type="PROSITE" id="PS00036">
    <property type="entry name" value="BZIP_BASIC"/>
    <property type="match status" value="1"/>
</dbReference>
<comment type="similarity">
    <text evidence="2">Belongs to the bZIP family.</text>
</comment>
<dbReference type="GO" id="GO:0006986">
    <property type="term" value="P:response to unfolded protein"/>
    <property type="evidence" value="ECO:0007669"/>
    <property type="project" value="UniProtKB-KW"/>
</dbReference>
<dbReference type="PANTHER" id="PTHR46714:SF6">
    <property type="entry name" value="TRANSCRIPTIONAL ACTIVATOR HAC1"/>
    <property type="match status" value="1"/>
</dbReference>
<evidence type="ECO:0000259" key="9">
    <source>
        <dbReference type="PROSITE" id="PS00036"/>
    </source>
</evidence>
<dbReference type="InterPro" id="IPR044280">
    <property type="entry name" value="Hac1/HY5"/>
</dbReference>
<name>A0A0A8LA55_9SACH</name>
<dbReference type="GO" id="GO:0045944">
    <property type="term" value="P:positive regulation of transcription by RNA polymerase II"/>
    <property type="evidence" value="ECO:0007669"/>
    <property type="project" value="InterPro"/>
</dbReference>
<evidence type="ECO:0000313" key="10">
    <source>
        <dbReference type="EMBL" id="CDO95739.1"/>
    </source>
</evidence>
<dbReference type="InterPro" id="IPR046347">
    <property type="entry name" value="bZIP_sf"/>
</dbReference>
<dbReference type="InterPro" id="IPR004827">
    <property type="entry name" value="bZIP"/>
</dbReference>
<feature type="compositionally biased region" description="Polar residues" evidence="8">
    <location>
        <begin position="128"/>
        <end position="152"/>
    </location>
</feature>
<accession>A0A0A8LA55</accession>
<dbReference type="SUPFAM" id="SSF57959">
    <property type="entry name" value="Leucine zipper domain"/>
    <property type="match status" value="1"/>
</dbReference>
<evidence type="ECO:0000256" key="6">
    <source>
        <dbReference type="ARBA" id="ARBA00023230"/>
    </source>
</evidence>
<dbReference type="EMBL" id="CCBQ010000045">
    <property type="protein sequence ID" value="CDO95739.1"/>
    <property type="molecule type" value="Genomic_DNA"/>
</dbReference>
<dbReference type="CDD" id="cd14710">
    <property type="entry name" value="bZIP_HAC1-like"/>
    <property type="match status" value="1"/>
</dbReference>
<evidence type="ECO:0000256" key="4">
    <source>
        <dbReference type="ARBA" id="ARBA00023125"/>
    </source>
</evidence>
<dbReference type="GO" id="GO:0000981">
    <property type="term" value="F:DNA-binding transcription factor activity, RNA polymerase II-specific"/>
    <property type="evidence" value="ECO:0007669"/>
    <property type="project" value="InterPro"/>
</dbReference>
<evidence type="ECO:0000256" key="8">
    <source>
        <dbReference type="SAM" id="MobiDB-lite"/>
    </source>
</evidence>
<dbReference type="PANTHER" id="PTHR46714">
    <property type="entry name" value="TRANSCRIPTIONAL ACTIVATOR HAC1"/>
    <property type="match status" value="1"/>
</dbReference>
<evidence type="ECO:0000256" key="1">
    <source>
        <dbReference type="ARBA" id="ARBA00004123"/>
    </source>
</evidence>
<evidence type="ECO:0000256" key="3">
    <source>
        <dbReference type="ARBA" id="ARBA00023015"/>
    </source>
</evidence>
<feature type="domain" description="BZIP" evidence="9">
    <location>
        <begin position="37"/>
        <end position="51"/>
    </location>
</feature>
<evidence type="ECO:0000256" key="2">
    <source>
        <dbReference type="ARBA" id="ARBA00007163"/>
    </source>
</evidence>
<dbReference type="AlphaFoldDB" id="A0A0A8LA55"/>
<dbReference type="SMART" id="SM00338">
    <property type="entry name" value="BRLZ"/>
    <property type="match status" value="1"/>
</dbReference>
<protein>
    <submittedName>
        <fullName evidence="10">WGS project CCBQ000000000 data, contig 00015</fullName>
    </submittedName>
</protein>
<dbReference type="Proteomes" id="UP000031516">
    <property type="component" value="Unassembled WGS sequence"/>
</dbReference>
<evidence type="ECO:0000256" key="7">
    <source>
        <dbReference type="ARBA" id="ARBA00023242"/>
    </source>
</evidence>
<evidence type="ECO:0000313" key="11">
    <source>
        <dbReference type="Proteomes" id="UP000031516"/>
    </source>
</evidence>
<keyword evidence="6" id="KW-0834">Unfolded protein response</keyword>
<comment type="caution">
    <text evidence="10">The sequence shown here is derived from an EMBL/GenBank/DDBJ whole genome shotgun (WGS) entry which is preliminary data.</text>
</comment>